<dbReference type="AlphaFoldDB" id="A0AAE9Z3L9"/>
<evidence type="ECO:0000313" key="3">
    <source>
        <dbReference type="Proteomes" id="UP000032352"/>
    </source>
</evidence>
<name>A0AAE9Z3L9_9GAMM</name>
<evidence type="ECO:0000256" key="1">
    <source>
        <dbReference type="ARBA" id="ARBA00006479"/>
    </source>
</evidence>
<comment type="similarity">
    <text evidence="1">Belongs to the ROK (NagC/XylR) family.</text>
</comment>
<dbReference type="Proteomes" id="UP000032352">
    <property type="component" value="Chromosome"/>
</dbReference>
<keyword evidence="3" id="KW-1185">Reference proteome</keyword>
<proteinExistence type="inferred from homology"/>
<evidence type="ECO:0000313" key="2">
    <source>
        <dbReference type="EMBL" id="WDE04628.1"/>
    </source>
</evidence>
<dbReference type="Pfam" id="PF00480">
    <property type="entry name" value="ROK"/>
    <property type="match status" value="1"/>
</dbReference>
<protein>
    <submittedName>
        <fullName evidence="2">ROK family protein</fullName>
    </submittedName>
</protein>
<reference evidence="2 3" key="1">
    <citation type="journal article" date="2015" name="Genome Announc.">
        <title>Draft Genome Sequences of Marine Isolates of Thalassomonas viridans and Thalassomonas actiniarum.</title>
        <authorList>
            <person name="Olonade I."/>
            <person name="van Zyl L.J."/>
            <person name="Trindade M."/>
        </authorList>
    </citation>
    <scope>NUCLEOTIDE SEQUENCE [LARGE SCALE GENOMIC DNA]</scope>
    <source>
        <strain evidence="2 3">XOM25</strain>
    </source>
</reference>
<dbReference type="Gene3D" id="3.30.420.40">
    <property type="match status" value="2"/>
</dbReference>
<dbReference type="EMBL" id="CP059733">
    <property type="protein sequence ID" value="WDE04628.1"/>
    <property type="molecule type" value="Genomic_DNA"/>
</dbReference>
<dbReference type="InterPro" id="IPR043129">
    <property type="entry name" value="ATPase_NBD"/>
</dbReference>
<reference evidence="2 3" key="2">
    <citation type="journal article" date="2022" name="Mar. Drugs">
        <title>Bioassay-Guided Fractionation Leads to the Detection of Cholic Acid Generated by the Rare Thalassomonas sp.</title>
        <authorList>
            <person name="Pheiffer F."/>
            <person name="Schneider Y.K."/>
            <person name="Hansen E.H."/>
            <person name="Andersen J.H."/>
            <person name="Isaksson J."/>
            <person name="Busche T."/>
            <person name="R C."/>
            <person name="Kalinowski J."/>
            <person name="Zyl L.V."/>
            <person name="Trindade M."/>
        </authorList>
    </citation>
    <scope>NUCLEOTIDE SEQUENCE [LARGE SCALE GENOMIC DNA]</scope>
    <source>
        <strain evidence="2 3">XOM25</strain>
    </source>
</reference>
<dbReference type="KEGG" id="tvd:SG34_025400"/>
<dbReference type="PANTHER" id="PTHR18964">
    <property type="entry name" value="ROK (REPRESSOR, ORF, KINASE) FAMILY"/>
    <property type="match status" value="1"/>
</dbReference>
<dbReference type="RefSeq" id="WP_044838270.1">
    <property type="nucleotide sequence ID" value="NZ_CP059733.1"/>
</dbReference>
<accession>A0AAE9Z3L9</accession>
<organism evidence="2 3">
    <name type="scientific">Thalassomonas viridans</name>
    <dbReference type="NCBI Taxonomy" id="137584"/>
    <lineage>
        <taxon>Bacteria</taxon>
        <taxon>Pseudomonadati</taxon>
        <taxon>Pseudomonadota</taxon>
        <taxon>Gammaproteobacteria</taxon>
        <taxon>Alteromonadales</taxon>
        <taxon>Colwelliaceae</taxon>
        <taxon>Thalassomonas</taxon>
    </lineage>
</organism>
<sequence length="345" mass="37732">MKAIVVDIGGTNLRVALFEHNQLKQIKRDKVCSFAVSKLKGQELYQAFLSQLESTLLPYLEQYPDCPLAIAFPGPVSPSGMVTSAPTLWGDEVRRVDFLGDCKKRFQRRVVLMNDISAAVWRYAGKSVGKSADKSAETSLKGSEDFCLFTISSGVGNKVFLGGKVLLNEHGLGGELGHCQLAFDEYALPCDCGGSGHLGALASGRGIEQLSRHMASAAPAEFAVSELARLCREDISQIDTRKFIAALQSGDEFCRRVLKRSQHYLVQAMSHLYHSIGIKRFIFIGGFCCAAGQLYLDNLKQVVREFSWFGLAESDMENMCRLGALDDDHSLLGLGHYLSGGAYDA</sequence>
<dbReference type="PANTHER" id="PTHR18964:SF149">
    <property type="entry name" value="BIFUNCTIONAL UDP-N-ACETYLGLUCOSAMINE 2-EPIMERASE_N-ACETYLMANNOSAMINE KINASE"/>
    <property type="match status" value="1"/>
</dbReference>
<dbReference type="SUPFAM" id="SSF53067">
    <property type="entry name" value="Actin-like ATPase domain"/>
    <property type="match status" value="1"/>
</dbReference>
<dbReference type="InterPro" id="IPR000600">
    <property type="entry name" value="ROK"/>
</dbReference>
<gene>
    <name evidence="2" type="ORF">SG34_025400</name>
</gene>